<gene>
    <name evidence="2" type="ORF">CBOVIS_LOCUS7688</name>
</gene>
<sequence length="347" mass="40644">MSRLHPEESRTWAHCVIRISTVYLHTFLICLFFFTASILFSNRDLRVAEDNFDATFFEQRKDFINSSVVMLDELIEALNPSHPLNRLHKRAYIRYSFGSTFLNHCNVVPYPIGINFPSLLRKLSFFADSQACLRAATLIAITVRLFCCFCRCADIQTQGQSRALWILCIIYLISELSTSVFGMLLTAVHAENDEKLNFLVYNSLIIYGISFLISASLYTFLENFDNSKQRTWLRSRVFCILVFGFCFPEVLSNYSSFLIYKPCMVYVSWYIAVREYACMVAIVTFYLTQWEDYRKLELVISTERVETMGFWLMNHTDSYTPAMLEALRRKQHQLIGQNQFRNVIFVW</sequence>
<organism evidence="2 3">
    <name type="scientific">Caenorhabditis bovis</name>
    <dbReference type="NCBI Taxonomy" id="2654633"/>
    <lineage>
        <taxon>Eukaryota</taxon>
        <taxon>Metazoa</taxon>
        <taxon>Ecdysozoa</taxon>
        <taxon>Nematoda</taxon>
        <taxon>Chromadorea</taxon>
        <taxon>Rhabditida</taxon>
        <taxon>Rhabditina</taxon>
        <taxon>Rhabditomorpha</taxon>
        <taxon>Rhabditoidea</taxon>
        <taxon>Rhabditidae</taxon>
        <taxon>Peloderinae</taxon>
        <taxon>Caenorhabditis</taxon>
    </lineage>
</organism>
<evidence type="ECO:0000313" key="3">
    <source>
        <dbReference type="Proteomes" id="UP000494206"/>
    </source>
</evidence>
<dbReference type="AlphaFoldDB" id="A0A8S1EZ75"/>
<comment type="caution">
    <text evidence="2">The sequence shown here is derived from an EMBL/GenBank/DDBJ whole genome shotgun (WGS) entry which is preliminary data.</text>
</comment>
<dbReference type="PANTHER" id="PTHR12892">
    <property type="entry name" value="FGF RECEPTOR ACTIVATING PROTEIN 1"/>
    <property type="match status" value="1"/>
</dbReference>
<dbReference type="InterPro" id="IPR039545">
    <property type="entry name" value="PGAP2"/>
</dbReference>
<feature type="transmembrane region" description="Helical" evidence="1">
    <location>
        <begin position="164"/>
        <end position="187"/>
    </location>
</feature>
<proteinExistence type="predicted"/>
<reference evidence="2 3" key="1">
    <citation type="submission" date="2020-04" db="EMBL/GenBank/DDBJ databases">
        <authorList>
            <person name="Laetsch R D."/>
            <person name="Stevens L."/>
            <person name="Kumar S."/>
            <person name="Blaxter L. M."/>
        </authorList>
    </citation>
    <scope>NUCLEOTIDE SEQUENCE [LARGE SCALE GENOMIC DNA]</scope>
</reference>
<keyword evidence="1" id="KW-0812">Transmembrane</keyword>
<feature type="transmembrane region" description="Helical" evidence="1">
    <location>
        <begin position="133"/>
        <end position="152"/>
    </location>
</feature>
<keyword evidence="1" id="KW-1133">Transmembrane helix</keyword>
<evidence type="ECO:0000313" key="2">
    <source>
        <dbReference type="EMBL" id="CAB3405500.1"/>
    </source>
</evidence>
<name>A0A8S1EZ75_9PELO</name>
<feature type="transmembrane region" description="Helical" evidence="1">
    <location>
        <begin position="21"/>
        <end position="40"/>
    </location>
</feature>
<feature type="transmembrane region" description="Helical" evidence="1">
    <location>
        <begin position="233"/>
        <end position="254"/>
    </location>
</feature>
<dbReference type="OrthoDB" id="5850332at2759"/>
<dbReference type="EMBL" id="CADEPM010000004">
    <property type="protein sequence ID" value="CAB3405500.1"/>
    <property type="molecule type" value="Genomic_DNA"/>
</dbReference>
<dbReference type="GO" id="GO:0005789">
    <property type="term" value="C:endoplasmic reticulum membrane"/>
    <property type="evidence" value="ECO:0007669"/>
    <property type="project" value="TreeGrafter"/>
</dbReference>
<feature type="transmembrane region" description="Helical" evidence="1">
    <location>
        <begin position="199"/>
        <end position="221"/>
    </location>
</feature>
<feature type="transmembrane region" description="Helical" evidence="1">
    <location>
        <begin position="266"/>
        <end position="287"/>
    </location>
</feature>
<keyword evidence="1" id="KW-0472">Membrane</keyword>
<dbReference type="GO" id="GO:0006506">
    <property type="term" value="P:GPI anchor biosynthetic process"/>
    <property type="evidence" value="ECO:0007669"/>
    <property type="project" value="TreeGrafter"/>
</dbReference>
<protein>
    <submittedName>
        <fullName evidence="2">Uncharacterized protein</fullName>
    </submittedName>
</protein>
<dbReference type="Proteomes" id="UP000494206">
    <property type="component" value="Unassembled WGS sequence"/>
</dbReference>
<keyword evidence="3" id="KW-1185">Reference proteome</keyword>
<accession>A0A8S1EZ75</accession>
<evidence type="ECO:0000256" key="1">
    <source>
        <dbReference type="SAM" id="Phobius"/>
    </source>
</evidence>
<dbReference type="GO" id="GO:0000139">
    <property type="term" value="C:Golgi membrane"/>
    <property type="evidence" value="ECO:0007669"/>
    <property type="project" value="InterPro"/>
</dbReference>
<dbReference type="PANTHER" id="PTHR12892:SF16">
    <property type="entry name" value="TRANSMEMBRANE PROTEIN"/>
    <property type="match status" value="1"/>
</dbReference>